<dbReference type="PANTHER" id="PTHR44154:SF1">
    <property type="entry name" value="QUINONE OXIDOREDUCTASE"/>
    <property type="match status" value="1"/>
</dbReference>
<keyword evidence="1" id="KW-0521">NADP</keyword>
<dbReference type="RefSeq" id="WP_014215589.1">
    <property type="nucleotide sequence ID" value="NC_016605.1"/>
</dbReference>
<dbReference type="Gene3D" id="3.40.50.720">
    <property type="entry name" value="NAD(P)-binding Rossmann-like Domain"/>
    <property type="match status" value="1"/>
</dbReference>
<dbReference type="Gene3D" id="3.90.180.10">
    <property type="entry name" value="Medium-chain alcohol dehydrogenases, catalytic domain"/>
    <property type="match status" value="1"/>
</dbReference>
<dbReference type="EMBL" id="CP003137">
    <property type="protein sequence ID" value="AEV95393.1"/>
    <property type="molecule type" value="Genomic_DNA"/>
</dbReference>
<dbReference type="Pfam" id="PF08240">
    <property type="entry name" value="ADH_N"/>
    <property type="match status" value="1"/>
</dbReference>
<dbReference type="SUPFAM" id="SSF51735">
    <property type="entry name" value="NAD(P)-binding Rossmann-fold domains"/>
    <property type="match status" value="1"/>
</dbReference>
<dbReference type="PATRIC" id="fig|701521.8.peg.1073"/>
<dbReference type="eggNOG" id="COG0604">
    <property type="taxonomic scope" value="Bacteria"/>
</dbReference>
<accession>G8PDQ8</accession>
<organism evidence="3 4">
    <name type="scientific">Pediococcus claussenii (strain ATCC BAA-344 / DSM 14800 / JCM 18046 / KCTC 3811 / LMG 21948 / P06)</name>
    <dbReference type="NCBI Taxonomy" id="701521"/>
    <lineage>
        <taxon>Bacteria</taxon>
        <taxon>Bacillati</taxon>
        <taxon>Bacillota</taxon>
        <taxon>Bacilli</taxon>
        <taxon>Lactobacillales</taxon>
        <taxon>Lactobacillaceae</taxon>
        <taxon>Pediococcus</taxon>
    </lineage>
</organism>
<evidence type="ECO:0000259" key="2">
    <source>
        <dbReference type="SMART" id="SM00829"/>
    </source>
</evidence>
<dbReference type="AlphaFoldDB" id="G8PDQ8"/>
<dbReference type="InterPro" id="IPR013154">
    <property type="entry name" value="ADH-like_N"/>
</dbReference>
<sequence>MKAIGIEKFGTLNNLKILEIPEPTPTKGRLIVAVQAFSLNPYDLKIIDGSQLAVRPLSLPLIPGSDVAGIVIDKDSSVTDFNIGDRVVGRSNLGGYAEIASVPHLRAAKIPDNVSFETAASIPNAGVTAFDIVNGALSKAKFNSVLINGVSGAVGIIAAQLLRENGKLVSGVLHSTNKHLQSDLNLSETAFYDIPQSLDKLGKFDLIINTAPDTNKINYLNTHLSLNGTILSTTGISQLSSATELIDFDDTKYKMNRQALESLLSMISNNRLKIPIANQSSFNVLSVINDLKQLEVAHKPGKFIVTI</sequence>
<name>G8PDQ8_PEDCP</name>
<dbReference type="GO" id="GO:0016491">
    <property type="term" value="F:oxidoreductase activity"/>
    <property type="evidence" value="ECO:0007669"/>
    <property type="project" value="InterPro"/>
</dbReference>
<evidence type="ECO:0000313" key="4">
    <source>
        <dbReference type="Proteomes" id="UP000005444"/>
    </source>
</evidence>
<dbReference type="InterPro" id="IPR036291">
    <property type="entry name" value="NAD(P)-bd_dom_sf"/>
</dbReference>
<gene>
    <name evidence="3" type="ordered locus">PECL_1131</name>
</gene>
<dbReference type="SUPFAM" id="SSF50129">
    <property type="entry name" value="GroES-like"/>
    <property type="match status" value="1"/>
</dbReference>
<dbReference type="KEGG" id="pce:PECL_1131"/>
<evidence type="ECO:0000313" key="3">
    <source>
        <dbReference type="EMBL" id="AEV95393.1"/>
    </source>
</evidence>
<dbReference type="STRING" id="701521.PECL_1131"/>
<dbReference type="CDD" id="cd05289">
    <property type="entry name" value="MDR_like_2"/>
    <property type="match status" value="1"/>
</dbReference>
<dbReference type="InterPro" id="IPR011032">
    <property type="entry name" value="GroES-like_sf"/>
</dbReference>
<protein>
    <submittedName>
        <fullName evidence="3">Alcohol dehydrogenase GroES-like domain protein</fullName>
    </submittedName>
</protein>
<dbReference type="InterPro" id="IPR020843">
    <property type="entry name" value="ER"/>
</dbReference>
<proteinExistence type="predicted"/>
<keyword evidence="4" id="KW-1185">Reference proteome</keyword>
<feature type="domain" description="Enoyl reductase (ER)" evidence="2">
    <location>
        <begin position="10"/>
        <end position="305"/>
    </location>
</feature>
<dbReference type="InterPro" id="IPR051603">
    <property type="entry name" value="Zinc-ADH_QOR/CCCR"/>
</dbReference>
<reference evidence="3 4" key="1">
    <citation type="journal article" date="2012" name="J. Bacteriol.">
        <title>Complete Genome Sequence of the Beer Spoilage Organism Pediococcus claussenii ATCC BAA-344T.</title>
        <authorList>
            <person name="Pittet V."/>
            <person name="Abegunde T."/>
            <person name="Marfleet T."/>
            <person name="Haakensen M."/>
            <person name="Morrow K."/>
            <person name="Jayaprakash T."/>
            <person name="Schroeder K."/>
            <person name="Trost B."/>
            <person name="Byrns S."/>
            <person name="Bergsveinson J."/>
            <person name="Kusalik A."/>
            <person name="Ziola B."/>
        </authorList>
    </citation>
    <scope>NUCLEOTIDE SEQUENCE [LARGE SCALE GENOMIC DNA]</scope>
    <source>
        <strain evidence="3 4">ATCC BAA-344</strain>
    </source>
</reference>
<dbReference type="PANTHER" id="PTHR44154">
    <property type="entry name" value="QUINONE OXIDOREDUCTASE"/>
    <property type="match status" value="1"/>
</dbReference>
<dbReference type="Proteomes" id="UP000005444">
    <property type="component" value="Chromosome"/>
</dbReference>
<dbReference type="HOGENOM" id="CLU_026673_3_3_9"/>
<evidence type="ECO:0000256" key="1">
    <source>
        <dbReference type="ARBA" id="ARBA00022857"/>
    </source>
</evidence>
<dbReference type="SMART" id="SM00829">
    <property type="entry name" value="PKS_ER"/>
    <property type="match status" value="1"/>
</dbReference>